<name>A0A7C8ZS95_OPUST</name>
<protein>
    <submittedName>
        <fullName evidence="1">Uncharacterized protein</fullName>
    </submittedName>
</protein>
<evidence type="ECO:0000313" key="1">
    <source>
        <dbReference type="EMBL" id="MBA4649417.1"/>
    </source>
</evidence>
<dbReference type="EMBL" id="GISG01160437">
    <property type="protein sequence ID" value="MBA4649417.1"/>
    <property type="molecule type" value="Transcribed_RNA"/>
</dbReference>
<organism evidence="1">
    <name type="scientific">Opuntia streptacantha</name>
    <name type="common">Prickly pear cactus</name>
    <name type="synonym">Opuntia cardona</name>
    <dbReference type="NCBI Taxonomy" id="393608"/>
    <lineage>
        <taxon>Eukaryota</taxon>
        <taxon>Viridiplantae</taxon>
        <taxon>Streptophyta</taxon>
        <taxon>Embryophyta</taxon>
        <taxon>Tracheophyta</taxon>
        <taxon>Spermatophyta</taxon>
        <taxon>Magnoliopsida</taxon>
        <taxon>eudicotyledons</taxon>
        <taxon>Gunneridae</taxon>
        <taxon>Pentapetalae</taxon>
        <taxon>Caryophyllales</taxon>
        <taxon>Cactineae</taxon>
        <taxon>Cactaceae</taxon>
        <taxon>Opuntioideae</taxon>
        <taxon>Opuntia</taxon>
    </lineage>
</organism>
<proteinExistence type="predicted"/>
<reference evidence="1" key="1">
    <citation type="journal article" date="2013" name="J. Plant Res.">
        <title>Effect of fungi and light on seed germination of three Opuntia species from semiarid lands of central Mexico.</title>
        <authorList>
            <person name="Delgado-Sanchez P."/>
            <person name="Jimenez-Bremont J.F."/>
            <person name="Guerrero-Gonzalez Mde L."/>
            <person name="Flores J."/>
        </authorList>
    </citation>
    <scope>NUCLEOTIDE SEQUENCE</scope>
    <source>
        <tissue evidence="1">Cladode</tissue>
    </source>
</reference>
<reference evidence="1" key="2">
    <citation type="submission" date="2020-07" db="EMBL/GenBank/DDBJ databases">
        <authorList>
            <person name="Vera ALvarez R."/>
            <person name="Arias-Moreno D.M."/>
            <person name="Jimenez-Jacinto V."/>
            <person name="Jimenez-Bremont J.F."/>
            <person name="Swaminathan K."/>
            <person name="Moose S.P."/>
            <person name="Guerrero-Gonzalez M.L."/>
            <person name="Marino-Ramirez L."/>
            <person name="Landsman D."/>
            <person name="Rodriguez-Kessler M."/>
            <person name="Delgado-Sanchez P."/>
        </authorList>
    </citation>
    <scope>NUCLEOTIDE SEQUENCE</scope>
    <source>
        <tissue evidence="1">Cladode</tissue>
    </source>
</reference>
<sequence length="112" mass="11906">MLKTITSSTSSLPLLFRFTKSSSSLPSSSSPPPPSSSFSRCLSLPFLRSSSSPSSPSPSSSALSRSFSLFSFKNPMSGILGKLGFGPLAALWEGRRSQGEVRLRAFDGVDRI</sequence>
<dbReference type="AlphaFoldDB" id="A0A7C8ZS95"/>
<accession>A0A7C8ZS95</accession>